<sequence>MPRISPTTIDVLRAAGAFAGIALIVAGTYDSRWTPLLGCLAVAALSTTEYALARTRRFVRAAEEREARRLAELTAEQTVRAVRAVRAVPAGGGRTVRAQGGDPTVAALTADGLLRLLEAVHSELLHANAAAAEAQAELADLTREWNTLVQESMGHHPCAHRAPR</sequence>
<evidence type="ECO:0008006" key="5">
    <source>
        <dbReference type="Google" id="ProtNLM"/>
    </source>
</evidence>
<evidence type="ECO:0000313" key="3">
    <source>
        <dbReference type="EMBL" id="MFC5644228.1"/>
    </source>
</evidence>
<feature type="transmembrane region" description="Helical" evidence="2">
    <location>
        <begin position="12"/>
        <end position="29"/>
    </location>
</feature>
<proteinExistence type="predicted"/>
<keyword evidence="2" id="KW-0472">Membrane</keyword>
<evidence type="ECO:0000256" key="1">
    <source>
        <dbReference type="SAM" id="Coils"/>
    </source>
</evidence>
<keyword evidence="2" id="KW-1133">Transmembrane helix</keyword>
<name>A0ABW0VFR3_9ACTN</name>
<evidence type="ECO:0000313" key="4">
    <source>
        <dbReference type="Proteomes" id="UP001596066"/>
    </source>
</evidence>
<keyword evidence="1" id="KW-0175">Coiled coil</keyword>
<keyword evidence="4" id="KW-1185">Reference proteome</keyword>
<evidence type="ECO:0000256" key="2">
    <source>
        <dbReference type="SAM" id="Phobius"/>
    </source>
</evidence>
<accession>A0ABW0VFR3</accession>
<gene>
    <name evidence="3" type="ORF">ACFPZF_23075</name>
</gene>
<dbReference type="RefSeq" id="WP_346146934.1">
    <property type="nucleotide sequence ID" value="NZ_BAAAUA010000031.1"/>
</dbReference>
<organism evidence="3 4">
    <name type="scientific">Kitasatospora cinereorecta</name>
    <dbReference type="NCBI Taxonomy" id="285560"/>
    <lineage>
        <taxon>Bacteria</taxon>
        <taxon>Bacillati</taxon>
        <taxon>Actinomycetota</taxon>
        <taxon>Actinomycetes</taxon>
        <taxon>Kitasatosporales</taxon>
        <taxon>Streptomycetaceae</taxon>
        <taxon>Kitasatospora</taxon>
    </lineage>
</organism>
<protein>
    <recommendedName>
        <fullName evidence="5">DUF2892 domain-containing protein</fullName>
    </recommendedName>
</protein>
<reference evidence="4" key="1">
    <citation type="journal article" date="2019" name="Int. J. Syst. Evol. Microbiol.">
        <title>The Global Catalogue of Microorganisms (GCM) 10K type strain sequencing project: providing services to taxonomists for standard genome sequencing and annotation.</title>
        <authorList>
            <consortium name="The Broad Institute Genomics Platform"/>
            <consortium name="The Broad Institute Genome Sequencing Center for Infectious Disease"/>
            <person name="Wu L."/>
            <person name="Ma J."/>
        </authorList>
    </citation>
    <scope>NUCLEOTIDE SEQUENCE [LARGE SCALE GENOMIC DNA]</scope>
    <source>
        <strain evidence="4">CGMCC 4.1622</strain>
    </source>
</reference>
<feature type="transmembrane region" description="Helical" evidence="2">
    <location>
        <begin position="35"/>
        <end position="53"/>
    </location>
</feature>
<comment type="caution">
    <text evidence="3">The sequence shown here is derived from an EMBL/GenBank/DDBJ whole genome shotgun (WGS) entry which is preliminary data.</text>
</comment>
<dbReference type="Proteomes" id="UP001596066">
    <property type="component" value="Unassembled WGS sequence"/>
</dbReference>
<dbReference type="EMBL" id="JBHSOC010000044">
    <property type="protein sequence ID" value="MFC5644228.1"/>
    <property type="molecule type" value="Genomic_DNA"/>
</dbReference>
<feature type="coiled-coil region" evidence="1">
    <location>
        <begin position="124"/>
        <end position="151"/>
    </location>
</feature>
<keyword evidence="2" id="KW-0812">Transmembrane</keyword>